<keyword evidence="3" id="KW-1185">Reference proteome</keyword>
<dbReference type="EMBL" id="FOLL01000011">
    <property type="protein sequence ID" value="SFC45645.1"/>
    <property type="molecule type" value="Genomic_DNA"/>
</dbReference>
<keyword evidence="1" id="KW-1133">Transmembrane helix</keyword>
<organism evidence="2 3">
    <name type="scientific">Parapedobacter composti</name>
    <dbReference type="NCBI Taxonomy" id="623281"/>
    <lineage>
        <taxon>Bacteria</taxon>
        <taxon>Pseudomonadati</taxon>
        <taxon>Bacteroidota</taxon>
        <taxon>Sphingobacteriia</taxon>
        <taxon>Sphingobacteriales</taxon>
        <taxon>Sphingobacteriaceae</taxon>
        <taxon>Parapedobacter</taxon>
    </lineage>
</organism>
<accession>A0A1I1JB96</accession>
<evidence type="ECO:0000313" key="2">
    <source>
        <dbReference type="EMBL" id="SFC45645.1"/>
    </source>
</evidence>
<sequence length="65" mass="7560">MGRRSRSTGLSAVKTSHKKHNMWCWKHDTVDTAIIFFVFILNSIATRAAIKVPNVEKIFFFTQIY</sequence>
<name>A0A1I1JB96_9SPHI</name>
<dbReference type="STRING" id="623281.SAMN05421747_111109"/>
<protein>
    <submittedName>
        <fullName evidence="2">Uncharacterized protein</fullName>
    </submittedName>
</protein>
<proteinExistence type="predicted"/>
<dbReference type="AlphaFoldDB" id="A0A1I1JB96"/>
<feature type="transmembrane region" description="Helical" evidence="1">
    <location>
        <begin position="32"/>
        <end position="50"/>
    </location>
</feature>
<evidence type="ECO:0000256" key="1">
    <source>
        <dbReference type="SAM" id="Phobius"/>
    </source>
</evidence>
<evidence type="ECO:0000313" key="3">
    <source>
        <dbReference type="Proteomes" id="UP000199577"/>
    </source>
</evidence>
<keyword evidence="1" id="KW-0472">Membrane</keyword>
<reference evidence="3" key="1">
    <citation type="submission" date="2016-10" db="EMBL/GenBank/DDBJ databases">
        <authorList>
            <person name="Varghese N."/>
            <person name="Submissions S."/>
        </authorList>
    </citation>
    <scope>NUCLEOTIDE SEQUENCE [LARGE SCALE GENOMIC DNA]</scope>
    <source>
        <strain evidence="3">DSM 22900</strain>
    </source>
</reference>
<keyword evidence="1" id="KW-0812">Transmembrane</keyword>
<dbReference type="Proteomes" id="UP000199577">
    <property type="component" value="Unassembled WGS sequence"/>
</dbReference>
<gene>
    <name evidence="2" type="ORF">SAMN05421747_111109</name>
</gene>